<feature type="transmembrane region" description="Helical" evidence="8">
    <location>
        <begin position="207"/>
        <end position="229"/>
    </location>
</feature>
<dbReference type="InterPro" id="IPR004680">
    <property type="entry name" value="Cit_transptr-like_dom"/>
</dbReference>
<feature type="transmembrane region" description="Helical" evidence="8">
    <location>
        <begin position="405"/>
        <end position="423"/>
    </location>
</feature>
<sequence length="520" mass="51883">MVRTTTVTAAERGDPPRHESTGESASRAKGEGTAGGAGGGFRRRVIRYVLTAAVAAAACAWVALGSGGTGGPGTEGRVTLGVFAVATVLWVSGAADDTFVALAAGLVLVTAGALEAEVLFGGLGDPTIWLLICAFVLAAGVTRTGLALRAAAYFVAGARTVRQLAHLVTAALVASAFAIPATSGRAALALPVFVALAGALRGRRRVVLALALIFPAVILLSAVATLIGAGAHLVTAATLARATGEEIGFVRWLLLGTPLAIVSSHLATEAVLLATTTREDRRRPVSLSAAEVGASAGAAVTGRLTHHQARAAALLAVVVALWCAEPLHGVPPAVVALIGAVVACSPWLGTVRLGEALKTVPWSMLLFMAATTAMGVALTTSGAAAWLAGGLLGGLSGGAGTGPPAWLFLGAVVVVSTLAHLVLQSRSARSGVLVPLVIAAAAGAGISPAAAAFASTAAAGFCLTLPSSAKPVALFHKVEGVTTYTRRDLLRVSAILGPLTAALVLAFALYVWPLLGLATR</sequence>
<comment type="subcellular location">
    <subcellularLocation>
        <location evidence="1">Membrane</location>
        <topology evidence="1">Multi-pass membrane protein</topology>
    </subcellularLocation>
</comment>
<evidence type="ECO:0000259" key="9">
    <source>
        <dbReference type="Pfam" id="PF03600"/>
    </source>
</evidence>
<dbReference type="GO" id="GO:0005886">
    <property type="term" value="C:plasma membrane"/>
    <property type="evidence" value="ECO:0007669"/>
    <property type="project" value="TreeGrafter"/>
</dbReference>
<evidence type="ECO:0000256" key="8">
    <source>
        <dbReference type="SAM" id="Phobius"/>
    </source>
</evidence>
<feature type="transmembrane region" description="Helical" evidence="8">
    <location>
        <begin position="365"/>
        <end position="393"/>
    </location>
</feature>
<dbReference type="PANTHER" id="PTHR43652:SF2">
    <property type="entry name" value="BASIC AMINO ACID ANTIPORTER YFCC-RELATED"/>
    <property type="match status" value="1"/>
</dbReference>
<feature type="domain" description="Citrate transporter-like" evidence="9">
    <location>
        <begin position="88"/>
        <end position="458"/>
    </location>
</feature>
<evidence type="ECO:0000256" key="1">
    <source>
        <dbReference type="ARBA" id="ARBA00004141"/>
    </source>
</evidence>
<feature type="region of interest" description="Disordered" evidence="7">
    <location>
        <begin position="1"/>
        <end position="37"/>
    </location>
</feature>
<feature type="transmembrane region" description="Helical" evidence="8">
    <location>
        <begin position="76"/>
        <end position="92"/>
    </location>
</feature>
<keyword evidence="5 8" id="KW-1133">Transmembrane helix</keyword>
<keyword evidence="6 8" id="KW-0472">Membrane</keyword>
<dbReference type="GO" id="GO:0055085">
    <property type="term" value="P:transmembrane transport"/>
    <property type="evidence" value="ECO:0007669"/>
    <property type="project" value="InterPro"/>
</dbReference>
<keyword evidence="2" id="KW-0813">Transport</keyword>
<feature type="transmembrane region" description="Helical" evidence="8">
    <location>
        <begin position="99"/>
        <end position="122"/>
    </location>
</feature>
<keyword evidence="4" id="KW-0677">Repeat</keyword>
<evidence type="ECO:0000256" key="5">
    <source>
        <dbReference type="ARBA" id="ARBA00022989"/>
    </source>
</evidence>
<feature type="transmembrane region" description="Helical" evidence="8">
    <location>
        <begin position="184"/>
        <end position="200"/>
    </location>
</feature>
<evidence type="ECO:0000313" key="11">
    <source>
        <dbReference type="Proteomes" id="UP000614047"/>
    </source>
</evidence>
<reference evidence="10" key="1">
    <citation type="submission" date="2020-11" db="EMBL/GenBank/DDBJ databases">
        <title>Sequencing the genomes of 1000 actinobacteria strains.</title>
        <authorList>
            <person name="Klenk H.-P."/>
        </authorList>
    </citation>
    <scope>NUCLEOTIDE SEQUENCE</scope>
    <source>
        <strain evidence="10">DSM 43175</strain>
    </source>
</reference>
<feature type="transmembrane region" description="Helical" evidence="8">
    <location>
        <begin position="333"/>
        <end position="353"/>
    </location>
</feature>
<evidence type="ECO:0000256" key="4">
    <source>
        <dbReference type="ARBA" id="ARBA00022737"/>
    </source>
</evidence>
<evidence type="ECO:0000256" key="6">
    <source>
        <dbReference type="ARBA" id="ARBA00023136"/>
    </source>
</evidence>
<evidence type="ECO:0000256" key="2">
    <source>
        <dbReference type="ARBA" id="ARBA00022448"/>
    </source>
</evidence>
<dbReference type="Pfam" id="PF03600">
    <property type="entry name" value="CitMHS"/>
    <property type="match status" value="1"/>
</dbReference>
<feature type="transmembrane region" description="Helical" evidence="8">
    <location>
        <begin position="128"/>
        <end position="148"/>
    </location>
</feature>
<evidence type="ECO:0000256" key="3">
    <source>
        <dbReference type="ARBA" id="ARBA00022692"/>
    </source>
</evidence>
<proteinExistence type="predicted"/>
<feature type="transmembrane region" description="Helical" evidence="8">
    <location>
        <begin position="495"/>
        <end position="515"/>
    </location>
</feature>
<keyword evidence="3 8" id="KW-0812">Transmembrane</keyword>
<gene>
    <name evidence="10" type="ORF">IW256_000638</name>
</gene>
<dbReference type="PANTHER" id="PTHR43652">
    <property type="entry name" value="BASIC AMINO ACID ANTIPORTER YFCC-RELATED"/>
    <property type="match status" value="1"/>
</dbReference>
<feature type="transmembrane region" description="Helical" evidence="8">
    <location>
        <begin position="432"/>
        <end position="461"/>
    </location>
</feature>
<feature type="transmembrane region" description="Helical" evidence="8">
    <location>
        <begin position="45"/>
        <end position="64"/>
    </location>
</feature>
<feature type="transmembrane region" description="Helical" evidence="8">
    <location>
        <begin position="160"/>
        <end position="178"/>
    </location>
</feature>
<keyword evidence="11" id="KW-1185">Reference proteome</keyword>
<dbReference type="AlphaFoldDB" id="A0A931GGN4"/>
<dbReference type="EMBL" id="JADOUA010000001">
    <property type="protein sequence ID" value="MBG6086525.1"/>
    <property type="molecule type" value="Genomic_DNA"/>
</dbReference>
<dbReference type="Proteomes" id="UP000614047">
    <property type="component" value="Unassembled WGS sequence"/>
</dbReference>
<evidence type="ECO:0000313" key="10">
    <source>
        <dbReference type="EMBL" id="MBG6086525.1"/>
    </source>
</evidence>
<protein>
    <submittedName>
        <fullName evidence="10">Anion transporter</fullName>
    </submittedName>
</protein>
<dbReference type="InterPro" id="IPR051679">
    <property type="entry name" value="DASS-Related_Transporters"/>
</dbReference>
<comment type="caution">
    <text evidence="10">The sequence shown here is derived from an EMBL/GenBank/DDBJ whole genome shotgun (WGS) entry which is preliminary data.</text>
</comment>
<organism evidence="10 11">
    <name type="scientific">Actinomadura viridis</name>
    <dbReference type="NCBI Taxonomy" id="58110"/>
    <lineage>
        <taxon>Bacteria</taxon>
        <taxon>Bacillati</taxon>
        <taxon>Actinomycetota</taxon>
        <taxon>Actinomycetes</taxon>
        <taxon>Streptosporangiales</taxon>
        <taxon>Thermomonosporaceae</taxon>
        <taxon>Actinomadura</taxon>
    </lineage>
</organism>
<name>A0A931GGN4_9ACTN</name>
<evidence type="ECO:0000256" key="7">
    <source>
        <dbReference type="SAM" id="MobiDB-lite"/>
    </source>
</evidence>
<feature type="compositionally biased region" description="Basic and acidic residues" evidence="7">
    <location>
        <begin position="11"/>
        <end position="30"/>
    </location>
</feature>
<dbReference type="RefSeq" id="WP_197009516.1">
    <property type="nucleotide sequence ID" value="NZ_BAABES010000013.1"/>
</dbReference>
<accession>A0A931GGN4</accession>